<reference evidence="2" key="1">
    <citation type="submission" date="2016-10" db="EMBL/GenBank/DDBJ databases">
        <authorList>
            <person name="Varghese N."/>
            <person name="Submissions S."/>
        </authorList>
    </citation>
    <scope>NUCLEOTIDE SEQUENCE [LARGE SCALE GENOMIC DNA]</scope>
    <source>
        <strain evidence="2">DSM 44498</strain>
    </source>
</reference>
<dbReference type="CDD" id="cd06558">
    <property type="entry name" value="crotonase-like"/>
    <property type="match status" value="1"/>
</dbReference>
<keyword evidence="2" id="KW-1185">Reference proteome</keyword>
<dbReference type="Proteomes" id="UP000183561">
    <property type="component" value="Unassembled WGS sequence"/>
</dbReference>
<gene>
    <name evidence="1" type="ORF">SAMN04490239_0963</name>
</gene>
<dbReference type="AlphaFoldDB" id="A0A1H4KXF9"/>
<dbReference type="SUPFAM" id="SSF52096">
    <property type="entry name" value="ClpP/crotonase"/>
    <property type="match status" value="1"/>
</dbReference>
<evidence type="ECO:0000313" key="2">
    <source>
        <dbReference type="Proteomes" id="UP000183561"/>
    </source>
</evidence>
<dbReference type="PANTHER" id="PTHR43459:SF1">
    <property type="entry name" value="EG:BACN32G11.4 PROTEIN"/>
    <property type="match status" value="1"/>
</dbReference>
<dbReference type="GO" id="GO:0003824">
    <property type="term" value="F:catalytic activity"/>
    <property type="evidence" value="ECO:0007669"/>
    <property type="project" value="UniProtKB-ARBA"/>
</dbReference>
<proteinExistence type="predicted"/>
<dbReference type="Gene3D" id="3.90.226.10">
    <property type="entry name" value="2-enoyl-CoA Hydratase, Chain A, domain 1"/>
    <property type="match status" value="1"/>
</dbReference>
<dbReference type="PANTHER" id="PTHR43459">
    <property type="entry name" value="ENOYL-COA HYDRATASE"/>
    <property type="match status" value="1"/>
</dbReference>
<organism evidence="1 2">
    <name type="scientific">Rhodococcus koreensis</name>
    <dbReference type="NCBI Taxonomy" id="99653"/>
    <lineage>
        <taxon>Bacteria</taxon>
        <taxon>Bacillati</taxon>
        <taxon>Actinomycetota</taxon>
        <taxon>Actinomycetes</taxon>
        <taxon>Mycobacteriales</taxon>
        <taxon>Nocardiaceae</taxon>
        <taxon>Rhodococcus</taxon>
    </lineage>
</organism>
<dbReference type="OrthoDB" id="3206737at2"/>
<sequence>MTQVYGDLGQLEITNENGIFTIEIGGLDGPTHAALGKVFRIAHESDANVVVVTGKDRTFLNPKMYDQEWLHSHAGNIERSLLTLKETDDLNRDLIACEKVTIAKVYAPGAHSLGAAIALGCDFVVAADDATFSDPHMAKWGSPPGDGGSVVWPLRIGLGRAREFLLLDRVCTAKEGVEMGLIDRAVPADQVEAEVDTMVQKLLSYNQFSLRSAKKWLNNYVLHAQMMVGTGALFAEGMAGRVQSAQNITQNFDEYGKELKERNYGA</sequence>
<protein>
    <submittedName>
        <fullName evidence="1">Enoyl-CoA hydratase</fullName>
    </submittedName>
</protein>
<name>A0A1H4KXF9_9NOCA</name>
<accession>A0A1H4KXF9</accession>
<dbReference type="RefSeq" id="WP_072946512.1">
    <property type="nucleotide sequence ID" value="NZ_FNSV01000005.1"/>
</dbReference>
<dbReference type="Pfam" id="PF00378">
    <property type="entry name" value="ECH_1"/>
    <property type="match status" value="1"/>
</dbReference>
<dbReference type="EMBL" id="FNSV01000005">
    <property type="protein sequence ID" value="SEB63103.1"/>
    <property type="molecule type" value="Genomic_DNA"/>
</dbReference>
<evidence type="ECO:0000313" key="1">
    <source>
        <dbReference type="EMBL" id="SEB63103.1"/>
    </source>
</evidence>
<dbReference type="InterPro" id="IPR001753">
    <property type="entry name" value="Enoyl-CoA_hydra/iso"/>
</dbReference>
<dbReference type="InterPro" id="IPR029045">
    <property type="entry name" value="ClpP/crotonase-like_dom_sf"/>
</dbReference>